<evidence type="ECO:0000256" key="5">
    <source>
        <dbReference type="ARBA" id="ARBA00023002"/>
    </source>
</evidence>
<dbReference type="InterPro" id="IPR036851">
    <property type="entry name" value="Chloroperoxidase-like_sf"/>
</dbReference>
<dbReference type="Proteomes" id="UP000019804">
    <property type="component" value="Unassembled WGS sequence"/>
</dbReference>
<keyword evidence="8" id="KW-0732">Signal</keyword>
<dbReference type="PANTHER" id="PTHR33577:SF16">
    <property type="entry name" value="HEME HALOPEROXIDASE FAMILY PROFILE DOMAIN-CONTAINING PROTEIN"/>
    <property type="match status" value="1"/>
</dbReference>
<protein>
    <submittedName>
        <fullName evidence="10">Cloroperoxidase</fullName>
    </submittedName>
</protein>
<keyword evidence="2 10" id="KW-0575">Peroxidase</keyword>
<dbReference type="Gene3D" id="1.10.489.10">
    <property type="entry name" value="Chloroperoxidase-like"/>
    <property type="match status" value="1"/>
</dbReference>
<evidence type="ECO:0000256" key="3">
    <source>
        <dbReference type="ARBA" id="ARBA00022617"/>
    </source>
</evidence>
<proteinExistence type="inferred from homology"/>
<dbReference type="PANTHER" id="PTHR33577">
    <property type="entry name" value="STERIGMATOCYSTIN BIOSYNTHESIS PEROXIDASE STCC-RELATED"/>
    <property type="match status" value="1"/>
</dbReference>
<dbReference type="Pfam" id="PF01328">
    <property type="entry name" value="Peroxidase_2"/>
    <property type="match status" value="1"/>
</dbReference>
<sequence length="460" mass="49627">MANDTGIISFVFPIMRAWKSALPLALLGMGASIVDAMPTADNLHKLMNGAGQIPKNCPYSDVQGGSVKSSLNKRLLVNSLKAPVDVNGDHAFQAPNFDDGDQRGPCPGLNALANHGYIPRNGVVSFAEVIPAINKVYGMGVDLATVLAVMGTVWGGNPLSLNPSFSIGGKDDRVNNLLDNLGGLLGDPQGIIGTHNFVESDSSLTRDDLYMTGNNYALNMTKFEEFYAMSTDGTFDMDLMAERAKIRMDQTKATNPNFYYGPVTGLLARNAGYMFVGRIFRNHSEEHPEGVLTKDIVKSFFAVQEEEGNFTYNEGWERIPDNWYKTPVDYGLVQLNLDTVGFVTKYPELGSIGGNTGTVNSFTGVDLSDLTGGVLNLSTLLEKNNLICFVFEVLKFASPNALSGLYKTLSVPLEMVTKAIAAPLLNMTCPAFDDLKMGGQDFFSGIQSQYPGANRTGGGL</sequence>
<dbReference type="EMBL" id="KK088453">
    <property type="protein sequence ID" value="EYE90798.1"/>
    <property type="molecule type" value="Genomic_DNA"/>
</dbReference>
<keyword evidence="3" id="KW-0349">Heme</keyword>
<comment type="cofactor">
    <cofactor evidence="1">
        <name>heme b</name>
        <dbReference type="ChEBI" id="CHEBI:60344"/>
    </cofactor>
</comment>
<organism evidence="10 11">
    <name type="scientific">Aspergillus ruber (strain CBS 135680)</name>
    <dbReference type="NCBI Taxonomy" id="1388766"/>
    <lineage>
        <taxon>Eukaryota</taxon>
        <taxon>Fungi</taxon>
        <taxon>Dikarya</taxon>
        <taxon>Ascomycota</taxon>
        <taxon>Pezizomycotina</taxon>
        <taxon>Eurotiomycetes</taxon>
        <taxon>Eurotiomycetidae</taxon>
        <taxon>Eurotiales</taxon>
        <taxon>Aspergillaceae</taxon>
        <taxon>Aspergillus</taxon>
        <taxon>Aspergillus subgen. Aspergillus</taxon>
    </lineage>
</organism>
<evidence type="ECO:0000256" key="4">
    <source>
        <dbReference type="ARBA" id="ARBA00022723"/>
    </source>
</evidence>
<evidence type="ECO:0000313" key="10">
    <source>
        <dbReference type="EMBL" id="EYE90798.1"/>
    </source>
</evidence>
<evidence type="ECO:0000259" key="9">
    <source>
        <dbReference type="PROSITE" id="PS51405"/>
    </source>
</evidence>
<dbReference type="GO" id="GO:0046872">
    <property type="term" value="F:metal ion binding"/>
    <property type="evidence" value="ECO:0007669"/>
    <property type="project" value="UniProtKB-KW"/>
</dbReference>
<evidence type="ECO:0000256" key="8">
    <source>
        <dbReference type="SAM" id="SignalP"/>
    </source>
</evidence>
<evidence type="ECO:0000256" key="1">
    <source>
        <dbReference type="ARBA" id="ARBA00001970"/>
    </source>
</evidence>
<dbReference type="STRING" id="1388766.A0A017S169"/>
<dbReference type="InterPro" id="IPR000028">
    <property type="entry name" value="Chloroperoxidase"/>
</dbReference>
<keyword evidence="5" id="KW-0560">Oxidoreductase</keyword>
<keyword evidence="6" id="KW-0408">Iron</keyword>
<comment type="similarity">
    <text evidence="7">Belongs to the chloroperoxidase family.</text>
</comment>
<dbReference type="HOGENOM" id="CLU_029871_3_1_1"/>
<dbReference type="OrthoDB" id="407298at2759"/>
<evidence type="ECO:0000256" key="7">
    <source>
        <dbReference type="ARBA" id="ARBA00025795"/>
    </source>
</evidence>
<feature type="domain" description="Heme haloperoxidase family profile" evidence="9">
    <location>
        <begin position="88"/>
        <end position="337"/>
    </location>
</feature>
<dbReference type="RefSeq" id="XP_040634488.1">
    <property type="nucleotide sequence ID" value="XM_040786999.1"/>
</dbReference>
<feature type="chain" id="PRO_5001495630" evidence="8">
    <location>
        <begin position="37"/>
        <end position="460"/>
    </location>
</feature>
<accession>A0A017S169</accession>
<keyword evidence="11" id="KW-1185">Reference proteome</keyword>
<evidence type="ECO:0000256" key="2">
    <source>
        <dbReference type="ARBA" id="ARBA00022559"/>
    </source>
</evidence>
<gene>
    <name evidence="10" type="ORF">EURHEDRAFT_526771</name>
</gene>
<name>A0A017S169_ASPRC</name>
<dbReference type="GO" id="GO:0004601">
    <property type="term" value="F:peroxidase activity"/>
    <property type="evidence" value="ECO:0007669"/>
    <property type="project" value="UniProtKB-KW"/>
</dbReference>
<dbReference type="PROSITE" id="PS51405">
    <property type="entry name" value="HEME_HALOPEROXIDASE"/>
    <property type="match status" value="1"/>
</dbReference>
<dbReference type="SUPFAM" id="SSF47571">
    <property type="entry name" value="Cloroperoxidase"/>
    <property type="match status" value="1"/>
</dbReference>
<evidence type="ECO:0000256" key="6">
    <source>
        <dbReference type="ARBA" id="ARBA00023004"/>
    </source>
</evidence>
<evidence type="ECO:0000313" key="11">
    <source>
        <dbReference type="Proteomes" id="UP000019804"/>
    </source>
</evidence>
<dbReference type="GeneID" id="63702123"/>
<keyword evidence="4" id="KW-0479">Metal-binding</keyword>
<feature type="signal peptide" evidence="8">
    <location>
        <begin position="1"/>
        <end position="36"/>
    </location>
</feature>
<dbReference type="AlphaFoldDB" id="A0A017S169"/>
<reference evidence="11" key="1">
    <citation type="journal article" date="2014" name="Nat. Commun.">
        <title>Genomic adaptations of the halophilic Dead Sea filamentous fungus Eurotium rubrum.</title>
        <authorList>
            <person name="Kis-Papo T."/>
            <person name="Weig A.R."/>
            <person name="Riley R."/>
            <person name="Persoh D."/>
            <person name="Salamov A."/>
            <person name="Sun H."/>
            <person name="Lipzen A."/>
            <person name="Wasser S.P."/>
            <person name="Rambold G."/>
            <person name="Grigoriev I.V."/>
            <person name="Nevo E."/>
        </authorList>
    </citation>
    <scope>NUCLEOTIDE SEQUENCE [LARGE SCALE GENOMIC DNA]</scope>
    <source>
        <strain evidence="11">CBS 135680</strain>
    </source>
</reference>